<name>A0ACC2GQ79_DALPE</name>
<reference evidence="1" key="1">
    <citation type="submission" date="2021-05" db="EMBL/GenBank/DDBJ databases">
        <authorList>
            <person name="Pan Q."/>
            <person name="Jouanno E."/>
            <person name="Zahm M."/>
            <person name="Klopp C."/>
            <person name="Cabau C."/>
            <person name="Louis A."/>
            <person name="Berthelot C."/>
            <person name="Parey E."/>
            <person name="Roest Crollius H."/>
            <person name="Montfort J."/>
            <person name="Robinson-Rechavi M."/>
            <person name="Bouchez O."/>
            <person name="Lampietro C."/>
            <person name="Lopez Roques C."/>
            <person name="Donnadieu C."/>
            <person name="Postlethwait J."/>
            <person name="Bobe J."/>
            <person name="Dillon D."/>
            <person name="Chandos A."/>
            <person name="von Hippel F."/>
            <person name="Guiguen Y."/>
        </authorList>
    </citation>
    <scope>NUCLEOTIDE SEQUENCE</scope>
    <source>
        <strain evidence="1">YG-Jan2019</strain>
    </source>
</reference>
<protein>
    <submittedName>
        <fullName evidence="1">Uncharacterized protein</fullName>
    </submittedName>
</protein>
<evidence type="ECO:0000313" key="2">
    <source>
        <dbReference type="Proteomes" id="UP001157502"/>
    </source>
</evidence>
<sequence>MRDSDVKAMNGKSRLQQAQEDVEDVKVIMLDNLNKAEERSGKMGELENRADLLLEKSKAFSKSAAKVKQQRWWEQMKIKVLLVAVGIIFAALEHRKYF</sequence>
<comment type="caution">
    <text evidence="1">The sequence shown here is derived from an EMBL/GenBank/DDBJ whole genome shotgun (WGS) entry which is preliminary data.</text>
</comment>
<dbReference type="Proteomes" id="UP001157502">
    <property type="component" value="Chromosome 10"/>
</dbReference>
<evidence type="ECO:0000313" key="1">
    <source>
        <dbReference type="EMBL" id="KAJ8005854.1"/>
    </source>
</evidence>
<gene>
    <name evidence="1" type="ORF">DPEC_G00122240</name>
</gene>
<accession>A0ACC2GQ79</accession>
<proteinExistence type="predicted"/>
<dbReference type="EMBL" id="CM055737">
    <property type="protein sequence ID" value="KAJ8005854.1"/>
    <property type="molecule type" value="Genomic_DNA"/>
</dbReference>
<keyword evidence="2" id="KW-1185">Reference proteome</keyword>
<organism evidence="1 2">
    <name type="scientific">Dallia pectoralis</name>
    <name type="common">Alaska blackfish</name>
    <dbReference type="NCBI Taxonomy" id="75939"/>
    <lineage>
        <taxon>Eukaryota</taxon>
        <taxon>Metazoa</taxon>
        <taxon>Chordata</taxon>
        <taxon>Craniata</taxon>
        <taxon>Vertebrata</taxon>
        <taxon>Euteleostomi</taxon>
        <taxon>Actinopterygii</taxon>
        <taxon>Neopterygii</taxon>
        <taxon>Teleostei</taxon>
        <taxon>Protacanthopterygii</taxon>
        <taxon>Esociformes</taxon>
        <taxon>Umbridae</taxon>
        <taxon>Dallia</taxon>
    </lineage>
</organism>